<dbReference type="Proteomes" id="UP000317557">
    <property type="component" value="Unassembled WGS sequence"/>
</dbReference>
<evidence type="ECO:0000313" key="3">
    <source>
        <dbReference type="Proteomes" id="UP000317557"/>
    </source>
</evidence>
<dbReference type="InterPro" id="IPR012338">
    <property type="entry name" value="Beta-lactam/transpept-like"/>
</dbReference>
<dbReference type="SUPFAM" id="SSF56601">
    <property type="entry name" value="beta-lactamase/transpeptidase-like"/>
    <property type="match status" value="1"/>
</dbReference>
<accession>A0A521BMZ9</accession>
<gene>
    <name evidence="2" type="ORF">SAMN06265219_102411</name>
</gene>
<organism evidence="2 3">
    <name type="scientific">Gracilimonas mengyeensis</name>
    <dbReference type="NCBI Taxonomy" id="1302730"/>
    <lineage>
        <taxon>Bacteria</taxon>
        <taxon>Pseudomonadati</taxon>
        <taxon>Balneolota</taxon>
        <taxon>Balneolia</taxon>
        <taxon>Balneolales</taxon>
        <taxon>Balneolaceae</taxon>
        <taxon>Gracilimonas</taxon>
    </lineage>
</organism>
<dbReference type="EMBL" id="FXTP01000002">
    <property type="protein sequence ID" value="SMO48503.1"/>
    <property type="molecule type" value="Genomic_DNA"/>
</dbReference>
<reference evidence="2 3" key="1">
    <citation type="submission" date="2017-05" db="EMBL/GenBank/DDBJ databases">
        <authorList>
            <person name="Varghese N."/>
            <person name="Submissions S."/>
        </authorList>
    </citation>
    <scope>NUCLEOTIDE SEQUENCE [LARGE SCALE GENOMIC DNA]</scope>
    <source>
        <strain evidence="2 3">DSM 21985</strain>
    </source>
</reference>
<evidence type="ECO:0000259" key="1">
    <source>
        <dbReference type="Pfam" id="PF00144"/>
    </source>
</evidence>
<evidence type="ECO:0000313" key="2">
    <source>
        <dbReference type="EMBL" id="SMO48503.1"/>
    </source>
</evidence>
<dbReference type="AlphaFoldDB" id="A0A521BMZ9"/>
<dbReference type="InterPro" id="IPR001466">
    <property type="entry name" value="Beta-lactam-related"/>
</dbReference>
<name>A0A521BMZ9_9BACT</name>
<dbReference type="PANTHER" id="PTHR43283">
    <property type="entry name" value="BETA-LACTAMASE-RELATED"/>
    <property type="match status" value="1"/>
</dbReference>
<protein>
    <submittedName>
        <fullName evidence="2">CubicO group peptidase, beta-lactamase class C family</fullName>
    </submittedName>
</protein>
<dbReference type="Pfam" id="PF00144">
    <property type="entry name" value="Beta-lactamase"/>
    <property type="match status" value="1"/>
</dbReference>
<proteinExistence type="predicted"/>
<feature type="domain" description="Beta-lactamase-related" evidence="1">
    <location>
        <begin position="43"/>
        <end position="413"/>
    </location>
</feature>
<dbReference type="InterPro" id="IPR050789">
    <property type="entry name" value="Diverse_Enzym_Activities"/>
</dbReference>
<keyword evidence="3" id="KW-1185">Reference proteome</keyword>
<sequence length="426" mass="47651">MIQDIMKAKMMLFLGFGLFLSICGAEKAVSQEKIVNEEAVQRLDSTLQSFVETNAVGGTSALVFEDGEEVYFNAFGDADRNDKTPMKRNTIVQIYSMTKPVTGVALMQLYEQGAFELDDPVADYLSEFADLKVYEGEDEDGNPILVEPKRPLTIRDLTRHTSGFANDTNTPYVGALLEEAAPLHHSNTLADFAEKLGSLPLVFHPGEEWYYGPSVDVQAYLVERLSGQPFDKYLREHILDPLGMNETRYYVPEEDRGRMASTFYGGEDGSLTQIPDNEQHAFNINEVPLTPGGWGLTSTLDDYMTFTQMLVNEGSLNGVQILKPETVELMATNHLSDEVTERLWLPSKGQVGFGIDFAVRLRPPASAEENHGKVGEFFWDGAASTLFWVDPANELTAVFFVQKFPFDGRLHKDFRDAVYGKYVPEN</sequence>
<dbReference type="Gene3D" id="3.40.710.10">
    <property type="entry name" value="DD-peptidase/beta-lactamase superfamily"/>
    <property type="match status" value="1"/>
</dbReference>
<dbReference type="PANTHER" id="PTHR43283:SF3">
    <property type="entry name" value="BETA-LACTAMASE FAMILY PROTEIN (AFU_ORTHOLOGUE AFUA_5G07500)"/>
    <property type="match status" value="1"/>
</dbReference>